<reference evidence="1" key="1">
    <citation type="submission" date="2018-02" db="EMBL/GenBank/DDBJ databases">
        <title>Rhizophora mucronata_Transcriptome.</title>
        <authorList>
            <person name="Meera S.P."/>
            <person name="Sreeshan A."/>
            <person name="Augustine A."/>
        </authorList>
    </citation>
    <scope>NUCLEOTIDE SEQUENCE</scope>
    <source>
        <tissue evidence="1">Leaf</tissue>
    </source>
</reference>
<dbReference type="AlphaFoldDB" id="A0A2P2LAP0"/>
<evidence type="ECO:0000313" key="1">
    <source>
        <dbReference type="EMBL" id="MBX15038.1"/>
    </source>
</evidence>
<keyword evidence="1" id="KW-0378">Hydrolase</keyword>
<accession>A0A2P2LAP0</accession>
<organism evidence="1">
    <name type="scientific">Rhizophora mucronata</name>
    <name type="common">Asiatic mangrove</name>
    <dbReference type="NCBI Taxonomy" id="61149"/>
    <lineage>
        <taxon>Eukaryota</taxon>
        <taxon>Viridiplantae</taxon>
        <taxon>Streptophyta</taxon>
        <taxon>Embryophyta</taxon>
        <taxon>Tracheophyta</taxon>
        <taxon>Spermatophyta</taxon>
        <taxon>Magnoliopsida</taxon>
        <taxon>eudicotyledons</taxon>
        <taxon>Gunneridae</taxon>
        <taxon>Pentapetalae</taxon>
        <taxon>rosids</taxon>
        <taxon>fabids</taxon>
        <taxon>Malpighiales</taxon>
        <taxon>Rhizophoraceae</taxon>
        <taxon>Rhizophora</taxon>
    </lineage>
</organism>
<proteinExistence type="predicted"/>
<sequence length="43" mass="4920">MGASFDLLFRHVLEIHIKSTNHCICLEGKRIKSCNVTIYPFPS</sequence>
<protein>
    <submittedName>
        <fullName evidence="1">Ubiquitin carboxyl-terminal hydrolase 18-like</fullName>
    </submittedName>
</protein>
<dbReference type="GO" id="GO:0016787">
    <property type="term" value="F:hydrolase activity"/>
    <property type="evidence" value="ECO:0007669"/>
    <property type="project" value="UniProtKB-KW"/>
</dbReference>
<name>A0A2P2LAP0_RHIMU</name>
<dbReference type="EMBL" id="GGEC01034554">
    <property type="protein sequence ID" value="MBX15038.1"/>
    <property type="molecule type" value="Transcribed_RNA"/>
</dbReference>